<dbReference type="EMBL" id="JBDFQZ010000007">
    <property type="protein sequence ID" value="KAK9707039.1"/>
    <property type="molecule type" value="Genomic_DNA"/>
</dbReference>
<evidence type="ECO:0000313" key="3">
    <source>
        <dbReference type="Proteomes" id="UP001443914"/>
    </source>
</evidence>
<name>A0AAW1JRJ4_SAPOF</name>
<dbReference type="Proteomes" id="UP001443914">
    <property type="component" value="Unassembled WGS sequence"/>
</dbReference>
<organism evidence="2 3">
    <name type="scientific">Saponaria officinalis</name>
    <name type="common">Common soapwort</name>
    <name type="synonym">Lychnis saponaria</name>
    <dbReference type="NCBI Taxonomy" id="3572"/>
    <lineage>
        <taxon>Eukaryota</taxon>
        <taxon>Viridiplantae</taxon>
        <taxon>Streptophyta</taxon>
        <taxon>Embryophyta</taxon>
        <taxon>Tracheophyta</taxon>
        <taxon>Spermatophyta</taxon>
        <taxon>Magnoliopsida</taxon>
        <taxon>eudicotyledons</taxon>
        <taxon>Gunneridae</taxon>
        <taxon>Pentapetalae</taxon>
        <taxon>Caryophyllales</taxon>
        <taxon>Caryophyllaceae</taxon>
        <taxon>Caryophylleae</taxon>
        <taxon>Saponaria</taxon>
    </lineage>
</organism>
<dbReference type="InterPro" id="IPR058783">
    <property type="entry name" value="IREH1/IRE-like_N"/>
</dbReference>
<comment type="caution">
    <text evidence="2">The sequence shown here is derived from an EMBL/GenBank/DDBJ whole genome shotgun (WGS) entry which is preliminary data.</text>
</comment>
<protein>
    <recommendedName>
        <fullName evidence="1">IREH1/IRE-like N-terminal domain-containing protein</fullName>
    </recommendedName>
</protein>
<gene>
    <name evidence="2" type="ORF">RND81_07G169100</name>
</gene>
<dbReference type="AlphaFoldDB" id="A0AAW1JRJ4"/>
<keyword evidence="3" id="KW-1185">Reference proteome</keyword>
<sequence length="252" mass="28992">MQTVDVASIDWQRQDSRGYTQCNTLLTIFGWWPHISTVLNLNISYVPCSLNKRAYGIAKRLIKLQLWTCGMFLPSGKKKKKKIANDLILLIQVAGNMDRSSEQSEHLSLSQELYRKGIRCDPFAKHQGNDIKEVALGVIRARFDRIKQEVVNNELSVFAAKLCEISEKNRESCNPEWQESMELLKNITDSSAKASPDEFRLQCMDIVQTLDDRCDQLSDGMLWELHHRLFYILARCSRLLALDKSLVEETKP</sequence>
<accession>A0AAW1JRJ4</accession>
<dbReference type="Pfam" id="PF26031">
    <property type="entry name" value="IREH1"/>
    <property type="match status" value="1"/>
</dbReference>
<reference evidence="2" key="1">
    <citation type="submission" date="2024-03" db="EMBL/GenBank/DDBJ databases">
        <title>WGS assembly of Saponaria officinalis var. Norfolk2.</title>
        <authorList>
            <person name="Jenkins J."/>
            <person name="Shu S."/>
            <person name="Grimwood J."/>
            <person name="Barry K."/>
            <person name="Goodstein D."/>
            <person name="Schmutz J."/>
            <person name="Leebens-Mack J."/>
            <person name="Osbourn A."/>
        </authorList>
    </citation>
    <scope>NUCLEOTIDE SEQUENCE [LARGE SCALE GENOMIC DNA]</scope>
    <source>
        <strain evidence="2">JIC</strain>
    </source>
</reference>
<evidence type="ECO:0000313" key="2">
    <source>
        <dbReference type="EMBL" id="KAK9707039.1"/>
    </source>
</evidence>
<proteinExistence type="predicted"/>
<evidence type="ECO:0000259" key="1">
    <source>
        <dbReference type="Pfam" id="PF26031"/>
    </source>
</evidence>
<feature type="domain" description="IREH1/IRE-like N-terminal" evidence="1">
    <location>
        <begin position="126"/>
        <end position="243"/>
    </location>
</feature>